<dbReference type="Proteomes" id="UP000030669">
    <property type="component" value="Unassembled WGS sequence"/>
</dbReference>
<dbReference type="HOGENOM" id="CLU_1791456_0_0_1"/>
<evidence type="ECO:0000313" key="2">
    <source>
        <dbReference type="Proteomes" id="UP000030669"/>
    </source>
</evidence>
<evidence type="ECO:0000313" key="1">
    <source>
        <dbReference type="EMBL" id="EPQ51299.1"/>
    </source>
</evidence>
<dbReference type="eggNOG" id="ENOG502RC9D">
    <property type="taxonomic scope" value="Eukaryota"/>
</dbReference>
<protein>
    <submittedName>
        <fullName evidence="1">Uncharacterized protein</fullName>
    </submittedName>
</protein>
<name>S7RFK7_GLOTA</name>
<dbReference type="GeneID" id="19306645"/>
<organism evidence="1 2">
    <name type="scientific">Gloeophyllum trabeum (strain ATCC 11539 / FP-39264 / Madison 617)</name>
    <name type="common">Brown rot fungus</name>
    <dbReference type="NCBI Taxonomy" id="670483"/>
    <lineage>
        <taxon>Eukaryota</taxon>
        <taxon>Fungi</taxon>
        <taxon>Dikarya</taxon>
        <taxon>Basidiomycota</taxon>
        <taxon>Agaricomycotina</taxon>
        <taxon>Agaricomycetes</taxon>
        <taxon>Gloeophyllales</taxon>
        <taxon>Gloeophyllaceae</taxon>
        <taxon>Gloeophyllum</taxon>
    </lineage>
</organism>
<keyword evidence="2" id="KW-1185">Reference proteome</keyword>
<gene>
    <name evidence="1" type="ORF">GLOTRDRAFT_49258</name>
</gene>
<proteinExistence type="predicted"/>
<accession>S7RFK7</accession>
<dbReference type="RefSeq" id="XP_007870187.1">
    <property type="nucleotide sequence ID" value="XM_007871996.1"/>
</dbReference>
<dbReference type="EMBL" id="KB469311">
    <property type="protein sequence ID" value="EPQ51299.1"/>
    <property type="molecule type" value="Genomic_DNA"/>
</dbReference>
<dbReference type="AlphaFoldDB" id="S7RFK7"/>
<dbReference type="KEGG" id="gtr:GLOTRDRAFT_49258"/>
<feature type="non-terminal residue" evidence="1">
    <location>
        <position position="145"/>
    </location>
</feature>
<sequence length="145" mass="16216">MIRFDALNTYNKSNNVVLSYIPLSVVSPKLPLTKLRLLAKVHKIKINTRTPKFDIETALSTHQCDNCYPTVTVFLPVTPPKHRSGGKQQAHHDNTKYSFDTNTEDVKFPPKPPSEQLIQKVIHEFSSSQNPALIEESGCAVCGTL</sequence>
<reference evidence="1 2" key="1">
    <citation type="journal article" date="2012" name="Science">
        <title>The Paleozoic origin of enzymatic lignin decomposition reconstructed from 31 fungal genomes.</title>
        <authorList>
            <person name="Floudas D."/>
            <person name="Binder M."/>
            <person name="Riley R."/>
            <person name="Barry K."/>
            <person name="Blanchette R.A."/>
            <person name="Henrissat B."/>
            <person name="Martinez A.T."/>
            <person name="Otillar R."/>
            <person name="Spatafora J.W."/>
            <person name="Yadav J.S."/>
            <person name="Aerts A."/>
            <person name="Benoit I."/>
            <person name="Boyd A."/>
            <person name="Carlson A."/>
            <person name="Copeland A."/>
            <person name="Coutinho P.M."/>
            <person name="de Vries R.P."/>
            <person name="Ferreira P."/>
            <person name="Findley K."/>
            <person name="Foster B."/>
            <person name="Gaskell J."/>
            <person name="Glotzer D."/>
            <person name="Gorecki P."/>
            <person name="Heitman J."/>
            <person name="Hesse C."/>
            <person name="Hori C."/>
            <person name="Igarashi K."/>
            <person name="Jurgens J.A."/>
            <person name="Kallen N."/>
            <person name="Kersten P."/>
            <person name="Kohler A."/>
            <person name="Kuees U."/>
            <person name="Kumar T.K.A."/>
            <person name="Kuo A."/>
            <person name="LaButti K."/>
            <person name="Larrondo L.F."/>
            <person name="Lindquist E."/>
            <person name="Ling A."/>
            <person name="Lombard V."/>
            <person name="Lucas S."/>
            <person name="Lundell T."/>
            <person name="Martin R."/>
            <person name="McLaughlin D.J."/>
            <person name="Morgenstern I."/>
            <person name="Morin E."/>
            <person name="Murat C."/>
            <person name="Nagy L.G."/>
            <person name="Nolan M."/>
            <person name="Ohm R.A."/>
            <person name="Patyshakuliyeva A."/>
            <person name="Rokas A."/>
            <person name="Ruiz-Duenas F.J."/>
            <person name="Sabat G."/>
            <person name="Salamov A."/>
            <person name="Samejima M."/>
            <person name="Schmutz J."/>
            <person name="Slot J.C."/>
            <person name="St John F."/>
            <person name="Stenlid J."/>
            <person name="Sun H."/>
            <person name="Sun S."/>
            <person name="Syed K."/>
            <person name="Tsang A."/>
            <person name="Wiebenga A."/>
            <person name="Young D."/>
            <person name="Pisabarro A."/>
            <person name="Eastwood D.C."/>
            <person name="Martin F."/>
            <person name="Cullen D."/>
            <person name="Grigoriev I.V."/>
            <person name="Hibbett D.S."/>
        </authorList>
    </citation>
    <scope>NUCLEOTIDE SEQUENCE [LARGE SCALE GENOMIC DNA]</scope>
    <source>
        <strain evidence="1 2">ATCC 11539</strain>
    </source>
</reference>